<dbReference type="NCBIfam" id="NF033429">
    <property type="entry name" value="ImuA_translesion"/>
    <property type="match status" value="1"/>
</dbReference>
<name>A0A242MR18_CABSO</name>
<dbReference type="EMBL" id="NBTZ01000075">
    <property type="protein sequence ID" value="OTP73760.1"/>
    <property type="molecule type" value="Genomic_DNA"/>
</dbReference>
<comment type="caution">
    <text evidence="1">The sequence shown here is derived from an EMBL/GenBank/DDBJ whole genome shotgun (WGS) entry which is preliminary data.</text>
</comment>
<proteinExistence type="predicted"/>
<dbReference type="AlphaFoldDB" id="A0A242MR18"/>
<dbReference type="InterPro" id="IPR027417">
    <property type="entry name" value="P-loop_NTPase"/>
</dbReference>
<dbReference type="InterPro" id="IPR047610">
    <property type="entry name" value="ImuA_translesion"/>
</dbReference>
<dbReference type="SUPFAM" id="SSF52540">
    <property type="entry name" value="P-loop containing nucleoside triphosphate hydrolases"/>
    <property type="match status" value="1"/>
</dbReference>
<reference evidence="1 2" key="1">
    <citation type="submission" date="2017-03" db="EMBL/GenBank/DDBJ databases">
        <title>Genome analysis of strain PAMC 26577.</title>
        <authorList>
            <person name="Oh H.-M."/>
            <person name="Yang J.-A."/>
        </authorList>
    </citation>
    <scope>NUCLEOTIDE SEQUENCE [LARGE SCALE GENOMIC DNA]</scope>
    <source>
        <strain evidence="1 2">PAMC 26577</strain>
    </source>
</reference>
<evidence type="ECO:0000313" key="2">
    <source>
        <dbReference type="Proteomes" id="UP000195221"/>
    </source>
</evidence>
<dbReference type="PIRSF" id="PIRSF037290">
    <property type="entry name" value="UCP037290"/>
    <property type="match status" value="1"/>
</dbReference>
<protein>
    <submittedName>
        <fullName evidence="1">RecA/RadA recombinase</fullName>
    </submittedName>
</protein>
<organism evidence="1 2">
    <name type="scientific">Caballeronia sordidicola</name>
    <name type="common">Burkholderia sordidicola</name>
    <dbReference type="NCBI Taxonomy" id="196367"/>
    <lineage>
        <taxon>Bacteria</taxon>
        <taxon>Pseudomonadati</taxon>
        <taxon>Pseudomonadota</taxon>
        <taxon>Betaproteobacteria</taxon>
        <taxon>Burkholderiales</taxon>
        <taxon>Burkholderiaceae</taxon>
        <taxon>Caballeronia</taxon>
    </lineage>
</organism>
<dbReference type="InterPro" id="IPR017166">
    <property type="entry name" value="UCP037290"/>
</dbReference>
<evidence type="ECO:0000313" key="1">
    <source>
        <dbReference type="EMBL" id="OTP73760.1"/>
    </source>
</evidence>
<dbReference type="Gene3D" id="3.40.50.300">
    <property type="entry name" value="P-loop containing nucleotide triphosphate hydrolases"/>
    <property type="match status" value="1"/>
</dbReference>
<gene>
    <name evidence="1" type="ORF">PAMC26577_17630</name>
</gene>
<dbReference type="Proteomes" id="UP000195221">
    <property type="component" value="Unassembled WGS sequence"/>
</dbReference>
<sequence length="216" mass="23205">MARAHGRTVDTGYAALSAELPGGGWPLGTMTELLLQQQGIGEMRLLGPAMAAVSDKRSIALIAPQQIPNAHGYAFMGIDPGKLMWLKAAKLSDALWSAEQILRAGNCGALVLWQQHIRAESLRRLLLAAQSAEMLFVVMRPLARAQDSSPAPLRLAVRAVAEGVAVELIKRKGPAAPAPIMVKLSPSPNLISEHRRVQRRTVELPTPALEHAAITE</sequence>
<accession>A0A242MR18</accession>